<protein>
    <submittedName>
        <fullName evidence="2">Uncharacterized protein</fullName>
    </submittedName>
</protein>
<keyword evidence="1" id="KW-0472">Membrane</keyword>
<evidence type="ECO:0000256" key="1">
    <source>
        <dbReference type="SAM" id="Phobius"/>
    </source>
</evidence>
<evidence type="ECO:0000313" key="2">
    <source>
        <dbReference type="EMBL" id="KAI5350873.1"/>
    </source>
</evidence>
<evidence type="ECO:0000313" key="3">
    <source>
        <dbReference type="Proteomes" id="UP001054821"/>
    </source>
</evidence>
<keyword evidence="1" id="KW-0812">Transmembrane</keyword>
<sequence length="67" mass="7415">MVIGASSSPFMSHPVKFRYLDKRVVEDRFLVAGSGGRWLLGFRGVIWISCYIGSLFSILLFSALGMA</sequence>
<feature type="transmembrane region" description="Helical" evidence="1">
    <location>
        <begin position="44"/>
        <end position="64"/>
    </location>
</feature>
<dbReference type="Proteomes" id="UP001054821">
    <property type="component" value="Chromosome 1"/>
</dbReference>
<dbReference type="EMBL" id="JAJFAZ020000001">
    <property type="protein sequence ID" value="KAI5350873.1"/>
    <property type="molecule type" value="Genomic_DNA"/>
</dbReference>
<dbReference type="AlphaFoldDB" id="A0AAD4ZMN3"/>
<proteinExistence type="predicted"/>
<keyword evidence="1" id="KW-1133">Transmembrane helix</keyword>
<gene>
    <name evidence="2" type="ORF">L3X38_003764</name>
</gene>
<organism evidence="2 3">
    <name type="scientific">Prunus dulcis</name>
    <name type="common">Almond</name>
    <name type="synonym">Amygdalus dulcis</name>
    <dbReference type="NCBI Taxonomy" id="3755"/>
    <lineage>
        <taxon>Eukaryota</taxon>
        <taxon>Viridiplantae</taxon>
        <taxon>Streptophyta</taxon>
        <taxon>Embryophyta</taxon>
        <taxon>Tracheophyta</taxon>
        <taxon>Spermatophyta</taxon>
        <taxon>Magnoliopsida</taxon>
        <taxon>eudicotyledons</taxon>
        <taxon>Gunneridae</taxon>
        <taxon>Pentapetalae</taxon>
        <taxon>rosids</taxon>
        <taxon>fabids</taxon>
        <taxon>Rosales</taxon>
        <taxon>Rosaceae</taxon>
        <taxon>Amygdaloideae</taxon>
        <taxon>Amygdaleae</taxon>
        <taxon>Prunus</taxon>
    </lineage>
</organism>
<accession>A0AAD4ZMN3</accession>
<comment type="caution">
    <text evidence="2">The sequence shown here is derived from an EMBL/GenBank/DDBJ whole genome shotgun (WGS) entry which is preliminary data.</text>
</comment>
<keyword evidence="3" id="KW-1185">Reference proteome</keyword>
<reference evidence="2 3" key="1">
    <citation type="journal article" date="2022" name="G3 (Bethesda)">
        <title>Whole-genome sequence and methylome profiling of the almond [Prunus dulcis (Mill.) D.A. Webb] cultivar 'Nonpareil'.</title>
        <authorList>
            <person name="D'Amico-Willman K.M."/>
            <person name="Ouma W.Z."/>
            <person name="Meulia T."/>
            <person name="Sideli G.M."/>
            <person name="Gradziel T.M."/>
            <person name="Fresnedo-Ramirez J."/>
        </authorList>
    </citation>
    <scope>NUCLEOTIDE SEQUENCE [LARGE SCALE GENOMIC DNA]</scope>
    <source>
        <strain evidence="2">Clone GOH B32 T37-40</strain>
    </source>
</reference>
<name>A0AAD4ZMN3_PRUDU</name>